<dbReference type="InterPro" id="IPR055684">
    <property type="entry name" value="DUF7260"/>
</dbReference>
<dbReference type="Pfam" id="PF23921">
    <property type="entry name" value="DUF7260"/>
    <property type="match status" value="1"/>
</dbReference>
<name>A0A8T4GXZ8_9EURY</name>
<evidence type="ECO:0000313" key="2">
    <source>
        <dbReference type="EMBL" id="MBP1986434.1"/>
    </source>
</evidence>
<comment type="caution">
    <text evidence="2">The sequence shown here is derived from an EMBL/GenBank/DDBJ whole genome shotgun (WGS) entry which is preliminary data.</text>
</comment>
<organism evidence="2 3">
    <name type="scientific">Halolamina salifodinae</name>
    <dbReference type="NCBI Taxonomy" id="1202767"/>
    <lineage>
        <taxon>Archaea</taxon>
        <taxon>Methanobacteriati</taxon>
        <taxon>Methanobacteriota</taxon>
        <taxon>Stenosarchaea group</taxon>
        <taxon>Halobacteria</taxon>
        <taxon>Halobacteriales</taxon>
        <taxon>Haloferacaceae</taxon>
    </lineage>
</organism>
<feature type="domain" description="DUF7260" evidence="1">
    <location>
        <begin position="16"/>
        <end position="263"/>
    </location>
</feature>
<gene>
    <name evidence="2" type="ORF">J2753_000907</name>
</gene>
<evidence type="ECO:0000259" key="1">
    <source>
        <dbReference type="Pfam" id="PF23921"/>
    </source>
</evidence>
<evidence type="ECO:0000313" key="3">
    <source>
        <dbReference type="Proteomes" id="UP000823736"/>
    </source>
</evidence>
<dbReference type="AlphaFoldDB" id="A0A8T4GXZ8"/>
<keyword evidence="3" id="KW-1185">Reference proteome</keyword>
<dbReference type="RefSeq" id="WP_209490718.1">
    <property type="nucleotide sequence ID" value="NZ_JAGGLC010000001.1"/>
</dbReference>
<dbReference type="EMBL" id="JAGGLC010000001">
    <property type="protein sequence ID" value="MBP1986434.1"/>
    <property type="molecule type" value="Genomic_DNA"/>
</dbReference>
<dbReference type="OrthoDB" id="206489at2157"/>
<accession>A0A8T4GXZ8</accession>
<protein>
    <recommendedName>
        <fullName evidence="1">DUF7260 domain-containing protein</fullName>
    </recommendedName>
</protein>
<reference evidence="2" key="1">
    <citation type="submission" date="2021-03" db="EMBL/GenBank/DDBJ databases">
        <title>Genomic Encyclopedia of Type Strains, Phase IV (KMG-IV): sequencing the most valuable type-strain genomes for metagenomic binning, comparative biology and taxonomic classification.</title>
        <authorList>
            <person name="Goeker M."/>
        </authorList>
    </citation>
    <scope>NUCLEOTIDE SEQUENCE</scope>
    <source>
        <strain evidence="2">DSM 26232</strain>
    </source>
</reference>
<proteinExistence type="predicted"/>
<sequence>MSEPTSLDRERVAETFAALRASLRAERRRTDAERRAFETFANRVEDVDFAGVAPAGPLDGGVGEGHGATVVSSSHAVAADAPTEAIRHAYEETVMAVSFYEEEYGDDYAESLRAEFGPTVATALTDPGCFGPAAKTALTTAIERAVLERDHLIETCERERESVDAAADTLQPVAAELDGLVWPAPENDPFGALEARWNRLSRLRERCETAATERQSAINERRSRHDLPIEAPDICSYLYEEHDSAYPVLAVCTGLVQRATTLQTAYERAMARY</sequence>
<dbReference type="Proteomes" id="UP000823736">
    <property type="component" value="Unassembled WGS sequence"/>
</dbReference>